<dbReference type="InterPro" id="IPR017907">
    <property type="entry name" value="Znf_RING_CS"/>
</dbReference>
<dbReference type="OrthoDB" id="411064at2759"/>
<keyword evidence="3 5" id="KW-0863">Zinc-finger</keyword>
<dbReference type="GO" id="GO:0006107">
    <property type="term" value="P:oxaloacetate metabolic process"/>
    <property type="evidence" value="ECO:0007669"/>
    <property type="project" value="UniProtKB-ARBA"/>
</dbReference>
<feature type="compositionally biased region" description="Low complexity" evidence="6">
    <location>
        <begin position="26"/>
        <end position="45"/>
    </location>
</feature>
<evidence type="ECO:0000256" key="1">
    <source>
        <dbReference type="ARBA" id="ARBA00010211"/>
    </source>
</evidence>
<feature type="region of interest" description="Disordered" evidence="6">
    <location>
        <begin position="304"/>
        <end position="330"/>
    </location>
</feature>
<comment type="caution">
    <text evidence="8">The sequence shown here is derived from an EMBL/GenBank/DDBJ whole genome shotgun (WGS) entry which is preliminary data.</text>
</comment>
<feature type="compositionally biased region" description="Low complexity" evidence="6">
    <location>
        <begin position="190"/>
        <end position="209"/>
    </location>
</feature>
<feature type="domain" description="RING-type" evidence="7">
    <location>
        <begin position="248"/>
        <end position="289"/>
    </location>
</feature>
<dbReference type="InterPro" id="IPR013083">
    <property type="entry name" value="Znf_RING/FYVE/PHD"/>
</dbReference>
<sequence>MSTNASCTSPSSVDADHSNQVEDTFDGNSNNTTDAGDNNTSNNDNYHNRNPPQFGVTSFFSTSSQASLRIRSAATAAATAGPSNMLPSASSISTPSPFATTTTTTTSSTVSETAAAGATTSPLLDKGTSTANRWHASFGPEPGRGFSHDRQQPGDNQRHLDGDVSSDTESRTPNQAQSTAWLNLPSPEASLTPRSTTPPESSATSSESSGDSDKPMWSSTPEQSKTTAAATGAAASMAAQDSSAEFSCNICFDTAISPVLTLCGHLFCWSCLHQWLVAQRQNPLCPVCKAGCGQDKVIPIYGRGREQVDPRTSTPKRPAGQRPEPVRQAHGGFTFGASQVTFSGTMIPPFMFSPLGIQFGGSHAATIHINTGVQTPANAYVSRMLLMLGVMMLSKWTRAIRFIGTDGRVYRGEPLQKGALTWPKWRPGAGNFTDHPQTAGALEAKVIEGDLLKPDSCRVTDKVVKVDRLLSPLEQVPIFRCIGLNYAKHAAETKMKIPPNPILFIKPSMAKQDPFAPVVVPSICQNNQVDYEAELAVVIGKPCRSVGEQDALNYVLGYTVANDISARKWQGVNLGSGQWCFSKGFDTFAPIGPALVSSDVIADPNSLRIRTTLNGKAMQDSNTSDMIFSVRKLISFLSQSTTLMPGDVILTGTPEGVGFTRNPPVFLQHGDHVVCEIGEIGELHNTVFFEEALTGKQ</sequence>
<dbReference type="Pfam" id="PF01557">
    <property type="entry name" value="FAA_hydrolase"/>
    <property type="match status" value="1"/>
</dbReference>
<evidence type="ECO:0000313" key="9">
    <source>
        <dbReference type="Proteomes" id="UP000807716"/>
    </source>
</evidence>
<dbReference type="SMART" id="SM00184">
    <property type="entry name" value="RING"/>
    <property type="match status" value="1"/>
</dbReference>
<dbReference type="SUPFAM" id="SSF57850">
    <property type="entry name" value="RING/U-box"/>
    <property type="match status" value="1"/>
</dbReference>
<dbReference type="FunFam" id="3.90.850.10:FF:000002">
    <property type="entry name" value="2-hydroxyhepta-2,4-diene-1,7-dioate isomerase"/>
    <property type="match status" value="1"/>
</dbReference>
<dbReference type="Proteomes" id="UP000807716">
    <property type="component" value="Unassembled WGS sequence"/>
</dbReference>
<organism evidence="8 9">
    <name type="scientific">Actinomortierella ambigua</name>
    <dbReference type="NCBI Taxonomy" id="1343610"/>
    <lineage>
        <taxon>Eukaryota</taxon>
        <taxon>Fungi</taxon>
        <taxon>Fungi incertae sedis</taxon>
        <taxon>Mucoromycota</taxon>
        <taxon>Mortierellomycotina</taxon>
        <taxon>Mortierellomycetes</taxon>
        <taxon>Mortierellales</taxon>
        <taxon>Mortierellaceae</taxon>
        <taxon>Actinomortierella</taxon>
    </lineage>
</organism>
<protein>
    <recommendedName>
        <fullName evidence="7">RING-type domain-containing protein</fullName>
    </recommendedName>
</protein>
<evidence type="ECO:0000256" key="5">
    <source>
        <dbReference type="PROSITE-ProRule" id="PRU00175"/>
    </source>
</evidence>
<dbReference type="Gene3D" id="3.30.40.10">
    <property type="entry name" value="Zinc/RING finger domain, C3HC4 (zinc finger)"/>
    <property type="match status" value="1"/>
</dbReference>
<feature type="region of interest" description="Disordered" evidence="6">
    <location>
        <begin position="1"/>
        <end position="229"/>
    </location>
</feature>
<dbReference type="PROSITE" id="PS00518">
    <property type="entry name" value="ZF_RING_1"/>
    <property type="match status" value="1"/>
</dbReference>
<keyword evidence="4" id="KW-0862">Zinc</keyword>
<keyword evidence="2" id="KW-0479">Metal-binding</keyword>
<dbReference type="AlphaFoldDB" id="A0A9P6Q951"/>
<evidence type="ECO:0000256" key="2">
    <source>
        <dbReference type="ARBA" id="ARBA00022723"/>
    </source>
</evidence>
<comment type="similarity">
    <text evidence="1">Belongs to the FAH family.</text>
</comment>
<dbReference type="Pfam" id="PF00097">
    <property type="entry name" value="zf-C3HC4"/>
    <property type="match status" value="1"/>
</dbReference>
<evidence type="ECO:0000256" key="6">
    <source>
        <dbReference type="SAM" id="MobiDB-lite"/>
    </source>
</evidence>
<evidence type="ECO:0000256" key="4">
    <source>
        <dbReference type="ARBA" id="ARBA00022833"/>
    </source>
</evidence>
<dbReference type="InterPro" id="IPR001841">
    <property type="entry name" value="Znf_RING"/>
</dbReference>
<evidence type="ECO:0000313" key="8">
    <source>
        <dbReference type="EMBL" id="KAG0262025.1"/>
    </source>
</evidence>
<dbReference type="InterPro" id="IPR018957">
    <property type="entry name" value="Znf_C3HC4_RING-type"/>
</dbReference>
<name>A0A9P6Q951_9FUNG</name>
<accession>A0A9P6Q951</accession>
<dbReference type="GO" id="GO:0050163">
    <property type="term" value="F:oxaloacetate tautomerase activity"/>
    <property type="evidence" value="ECO:0007669"/>
    <property type="project" value="UniProtKB-ARBA"/>
</dbReference>
<gene>
    <name evidence="8" type="ORF">DFQ27_002580</name>
</gene>
<dbReference type="SUPFAM" id="SSF56529">
    <property type="entry name" value="FAH"/>
    <property type="match status" value="1"/>
</dbReference>
<feature type="compositionally biased region" description="Polar residues" evidence="6">
    <location>
        <begin position="165"/>
        <end position="181"/>
    </location>
</feature>
<evidence type="ECO:0000259" key="7">
    <source>
        <dbReference type="PROSITE" id="PS50089"/>
    </source>
</evidence>
<dbReference type="GO" id="GO:0008270">
    <property type="term" value="F:zinc ion binding"/>
    <property type="evidence" value="ECO:0007669"/>
    <property type="project" value="UniProtKB-KW"/>
</dbReference>
<dbReference type="PANTHER" id="PTHR11820:SF112">
    <property type="entry name" value="FUMARYLACETOACETATE HYDROLASE FAMILY PROTEIN (AFU_ORTHOLOGUE AFUA_1G02370)-RELATED"/>
    <property type="match status" value="1"/>
</dbReference>
<proteinExistence type="inferred from homology"/>
<dbReference type="Gene3D" id="3.90.850.10">
    <property type="entry name" value="Fumarylacetoacetase-like, C-terminal domain"/>
    <property type="match status" value="1"/>
</dbReference>
<dbReference type="PANTHER" id="PTHR11820">
    <property type="entry name" value="ACYLPYRUVASE"/>
    <property type="match status" value="1"/>
</dbReference>
<evidence type="ECO:0000256" key="3">
    <source>
        <dbReference type="ARBA" id="ARBA00022771"/>
    </source>
</evidence>
<feature type="compositionally biased region" description="Low complexity" evidence="6">
    <location>
        <begin position="87"/>
        <end position="122"/>
    </location>
</feature>
<dbReference type="PROSITE" id="PS50089">
    <property type="entry name" value="ZF_RING_2"/>
    <property type="match status" value="1"/>
</dbReference>
<feature type="compositionally biased region" description="Basic and acidic residues" evidence="6">
    <location>
        <begin position="146"/>
        <end position="162"/>
    </location>
</feature>
<dbReference type="InterPro" id="IPR011234">
    <property type="entry name" value="Fumarylacetoacetase-like_C"/>
</dbReference>
<dbReference type="InterPro" id="IPR036663">
    <property type="entry name" value="Fumarylacetoacetase_C_sf"/>
</dbReference>
<reference evidence="8" key="1">
    <citation type="journal article" date="2020" name="Fungal Divers.">
        <title>Resolving the Mortierellaceae phylogeny through synthesis of multi-gene phylogenetics and phylogenomics.</title>
        <authorList>
            <person name="Vandepol N."/>
            <person name="Liber J."/>
            <person name="Desiro A."/>
            <person name="Na H."/>
            <person name="Kennedy M."/>
            <person name="Barry K."/>
            <person name="Grigoriev I.V."/>
            <person name="Miller A.N."/>
            <person name="O'Donnell K."/>
            <person name="Stajich J.E."/>
            <person name="Bonito G."/>
        </authorList>
    </citation>
    <scope>NUCLEOTIDE SEQUENCE</scope>
    <source>
        <strain evidence="8">BC1065</strain>
    </source>
</reference>
<keyword evidence="9" id="KW-1185">Reference proteome</keyword>
<feature type="compositionally biased region" description="Polar residues" evidence="6">
    <location>
        <begin position="1"/>
        <end position="12"/>
    </location>
</feature>
<dbReference type="EMBL" id="JAAAJB010000199">
    <property type="protein sequence ID" value="KAG0262025.1"/>
    <property type="molecule type" value="Genomic_DNA"/>
</dbReference>
<feature type="compositionally biased region" description="Polar residues" evidence="6">
    <location>
        <begin position="48"/>
        <end position="67"/>
    </location>
</feature>